<dbReference type="EMBL" id="AZIL01001060">
    <property type="protein sequence ID" value="EWM25076.1"/>
    <property type="molecule type" value="Genomic_DNA"/>
</dbReference>
<organism evidence="1 2">
    <name type="scientific">Nannochloropsis gaditana</name>
    <dbReference type="NCBI Taxonomy" id="72520"/>
    <lineage>
        <taxon>Eukaryota</taxon>
        <taxon>Sar</taxon>
        <taxon>Stramenopiles</taxon>
        <taxon>Ochrophyta</taxon>
        <taxon>Eustigmatophyceae</taxon>
        <taxon>Eustigmatales</taxon>
        <taxon>Monodopsidaceae</taxon>
        <taxon>Nannochloropsis</taxon>
    </lineage>
</organism>
<keyword evidence="2" id="KW-1185">Reference proteome</keyword>
<evidence type="ECO:0000313" key="2">
    <source>
        <dbReference type="Proteomes" id="UP000019335"/>
    </source>
</evidence>
<accession>W7TWQ9</accession>
<evidence type="ECO:0000313" key="1">
    <source>
        <dbReference type="EMBL" id="EWM25076.1"/>
    </source>
</evidence>
<proteinExistence type="predicted"/>
<protein>
    <submittedName>
        <fullName evidence="1">Uncharacterized protein</fullName>
    </submittedName>
</protein>
<gene>
    <name evidence="1" type="ORF">Naga_100098g6</name>
</gene>
<comment type="caution">
    <text evidence="1">The sequence shown here is derived from an EMBL/GenBank/DDBJ whole genome shotgun (WGS) entry which is preliminary data.</text>
</comment>
<name>W7TWQ9_9STRA</name>
<dbReference type="Proteomes" id="UP000019335">
    <property type="component" value="Chromosome 12"/>
</dbReference>
<reference evidence="1 2" key="1">
    <citation type="journal article" date="2014" name="Mol. Plant">
        <title>Chromosome Scale Genome Assembly and Transcriptome Profiling of Nannochloropsis gaditana in Nitrogen Depletion.</title>
        <authorList>
            <person name="Corteggiani Carpinelli E."/>
            <person name="Telatin A."/>
            <person name="Vitulo N."/>
            <person name="Forcato C."/>
            <person name="D'Angelo M."/>
            <person name="Schiavon R."/>
            <person name="Vezzi A."/>
            <person name="Giacometti G.M."/>
            <person name="Morosinotto T."/>
            <person name="Valle G."/>
        </authorList>
    </citation>
    <scope>NUCLEOTIDE SEQUENCE [LARGE SCALE GENOMIC DNA]</scope>
    <source>
        <strain evidence="1 2">B-31</strain>
    </source>
</reference>
<dbReference type="AlphaFoldDB" id="W7TWQ9"/>
<sequence>MPADPRNLMPASRQYWRRLSCLQIAVWNDLLEGTFAKDLIKINTEKSEGDVCYHSFSSNERLNGEKGRLRRGDDHIVLYEIGMQRPGQPGRCRTFPSNAEKVSKACGPLYKKVKSLG</sequence>